<dbReference type="Gene3D" id="1.10.405.10">
    <property type="entry name" value="Guanine Nucleotide Dissociation Inhibitor, domain 1"/>
    <property type="match status" value="1"/>
</dbReference>
<dbReference type="Gene3D" id="3.30.519.10">
    <property type="entry name" value="Guanine Nucleotide Dissociation Inhibitor, domain 2"/>
    <property type="match status" value="1"/>
</dbReference>
<dbReference type="InterPro" id="IPR018203">
    <property type="entry name" value="GDP_dissociation_inhibitor"/>
</dbReference>
<dbReference type="PANTHER" id="PTHR11787">
    <property type="entry name" value="RAB GDP-DISSOCIATION INHIBITOR"/>
    <property type="match status" value="1"/>
</dbReference>
<dbReference type="GO" id="GO:0005968">
    <property type="term" value="C:Rab-protein geranylgeranyltransferase complex"/>
    <property type="evidence" value="ECO:0007669"/>
    <property type="project" value="TreeGrafter"/>
</dbReference>
<comment type="caution">
    <text evidence="3">The sequence shown here is derived from an EMBL/GenBank/DDBJ whole genome shotgun (WGS) entry which is preliminary data.</text>
</comment>
<evidence type="ECO:0000256" key="2">
    <source>
        <dbReference type="SAM" id="MobiDB-lite"/>
    </source>
</evidence>
<proteinExistence type="inferred from homology"/>
<dbReference type="GO" id="GO:0005634">
    <property type="term" value="C:nucleus"/>
    <property type="evidence" value="ECO:0007669"/>
    <property type="project" value="TreeGrafter"/>
</dbReference>
<dbReference type="GO" id="GO:0005092">
    <property type="term" value="F:GDP-dissociation inhibitor activity"/>
    <property type="evidence" value="ECO:0007669"/>
    <property type="project" value="InterPro"/>
</dbReference>
<dbReference type="PRINTS" id="PR00891">
    <property type="entry name" value="RABGDIREP"/>
</dbReference>
<keyword evidence="4" id="KW-1185">Reference proteome</keyword>
<dbReference type="GO" id="GO:0016192">
    <property type="term" value="P:vesicle-mediated transport"/>
    <property type="evidence" value="ECO:0007669"/>
    <property type="project" value="TreeGrafter"/>
</dbReference>
<dbReference type="AlphaFoldDB" id="A0AAD5SI49"/>
<evidence type="ECO:0000313" key="4">
    <source>
        <dbReference type="Proteomes" id="UP001212841"/>
    </source>
</evidence>
<evidence type="ECO:0008006" key="5">
    <source>
        <dbReference type="Google" id="ProtNLM"/>
    </source>
</evidence>
<dbReference type="Gene3D" id="3.50.50.60">
    <property type="entry name" value="FAD/NAD(P)-binding domain"/>
    <property type="match status" value="2"/>
</dbReference>
<dbReference type="Proteomes" id="UP001212841">
    <property type="component" value="Unassembled WGS sequence"/>
</dbReference>
<protein>
    <recommendedName>
        <fullName evidence="5">Rab proteins geranylgeranyltransferase component A</fullName>
    </recommendedName>
</protein>
<evidence type="ECO:0000313" key="3">
    <source>
        <dbReference type="EMBL" id="KAJ3055940.1"/>
    </source>
</evidence>
<dbReference type="PANTHER" id="PTHR11787:SF4">
    <property type="entry name" value="CHM, RAB ESCORT PROTEIN 1"/>
    <property type="match status" value="1"/>
</dbReference>
<accession>A0AAD5SI49</accession>
<dbReference type="InterPro" id="IPR036188">
    <property type="entry name" value="FAD/NAD-bd_sf"/>
</dbReference>
<reference evidence="3" key="1">
    <citation type="submission" date="2020-05" db="EMBL/GenBank/DDBJ databases">
        <title>Phylogenomic resolution of chytrid fungi.</title>
        <authorList>
            <person name="Stajich J.E."/>
            <person name="Amses K."/>
            <person name="Simmons R."/>
            <person name="Seto K."/>
            <person name="Myers J."/>
            <person name="Bonds A."/>
            <person name="Quandt C.A."/>
            <person name="Barry K."/>
            <person name="Liu P."/>
            <person name="Grigoriev I."/>
            <person name="Longcore J.E."/>
            <person name="James T.Y."/>
        </authorList>
    </citation>
    <scope>NUCLEOTIDE SEQUENCE</scope>
    <source>
        <strain evidence="3">JEL0318</strain>
    </source>
</reference>
<evidence type="ECO:0000256" key="1">
    <source>
        <dbReference type="ARBA" id="ARBA00005593"/>
    </source>
</evidence>
<dbReference type="FunFam" id="1.10.405.10:FF:000003">
    <property type="entry name" value="Rab proteins geranylgeranyltransferase component A"/>
    <property type="match status" value="1"/>
</dbReference>
<comment type="similarity">
    <text evidence="1">Belongs to the Rab GDI family.</text>
</comment>
<gene>
    <name evidence="3" type="ORF">HK097_008649</name>
</gene>
<dbReference type="SUPFAM" id="SSF51905">
    <property type="entry name" value="FAD/NAD(P)-binding domain"/>
    <property type="match status" value="1"/>
</dbReference>
<dbReference type="Pfam" id="PF00996">
    <property type="entry name" value="GDI"/>
    <property type="match status" value="2"/>
</dbReference>
<organism evidence="3 4">
    <name type="scientific">Rhizophlyctis rosea</name>
    <dbReference type="NCBI Taxonomy" id="64517"/>
    <lineage>
        <taxon>Eukaryota</taxon>
        <taxon>Fungi</taxon>
        <taxon>Fungi incertae sedis</taxon>
        <taxon>Chytridiomycota</taxon>
        <taxon>Chytridiomycota incertae sedis</taxon>
        <taxon>Chytridiomycetes</taxon>
        <taxon>Rhizophlyctidales</taxon>
        <taxon>Rhizophlyctidaceae</taxon>
        <taxon>Rhizophlyctis</taxon>
    </lineage>
</organism>
<dbReference type="GO" id="GO:0005829">
    <property type="term" value="C:cytosol"/>
    <property type="evidence" value="ECO:0007669"/>
    <property type="project" value="TreeGrafter"/>
</dbReference>
<dbReference type="GO" id="GO:0007264">
    <property type="term" value="P:small GTPase-mediated signal transduction"/>
    <property type="evidence" value="ECO:0007669"/>
    <property type="project" value="InterPro"/>
</dbReference>
<feature type="region of interest" description="Disordered" evidence="2">
    <location>
        <begin position="107"/>
        <end position="134"/>
    </location>
</feature>
<dbReference type="EMBL" id="JADGJD010000052">
    <property type="protein sequence ID" value="KAJ3055940.1"/>
    <property type="molecule type" value="Genomic_DNA"/>
</dbReference>
<sequence>MSELEHTETPETNFDVIVVGTGLSESILAGALTRTGKTVLHIDENEFYGDHGATFDNKGLLRFFLGVGAEDDTTAKAEIQSNYHDVTVNVYADKIDEIVDEGTPKVELNAENPTASDEASGIETEPTRNPSEAWHSRTLSTIQSFLSSQSDAHLYLQALLSTPVDPATLTSESDFKTLLKVSTACKILRDSRKYNLEIAPKLLFCRGPIVELLVSSGVGRYLEFKALESIYMRWEAGFEKVPGSKEDVFANQTVTLLEKRRLMKFMNMAAGTEEEPSEVLKEHEDKPFADFLSSQNLSPRLSAVIMNAISFVLDAEAAGKLTTKEGVELTRRHMQSLGRWGKTAFLVALYGAGSELTQAFCRLCAVYGGVYMLNYKLDSFSVQERATERPVKVKGADGSEYSADWLITSGTYAGLVKKGFSNAAFKSTSCWRAILIVDKSIHADANLTLTIFPPQSSGRGVVVWQQNSDTAACPSPYYVVYCCVQDGDKSDLEAAIATFAQVASDGAKTNTKANILLSVFYREEVLEPTERWVAPRVAVCGIKPSSLDFEESVEVAKGVFDKIVEDGEFLPTVPDPEDLAA</sequence>
<name>A0AAD5SI49_9FUNG</name>